<dbReference type="InterPro" id="IPR000620">
    <property type="entry name" value="EamA_dom"/>
</dbReference>
<evidence type="ECO:0000256" key="1">
    <source>
        <dbReference type="ARBA" id="ARBA00004651"/>
    </source>
</evidence>
<comment type="caution">
    <text evidence="8">The sequence shown here is derived from an EMBL/GenBank/DDBJ whole genome shotgun (WGS) entry which is preliminary data.</text>
</comment>
<feature type="transmembrane region" description="Helical" evidence="6">
    <location>
        <begin position="265"/>
        <end position="283"/>
    </location>
</feature>
<feature type="transmembrane region" description="Helical" evidence="6">
    <location>
        <begin position="66"/>
        <end position="86"/>
    </location>
</feature>
<evidence type="ECO:0000313" key="8">
    <source>
        <dbReference type="EMBL" id="MCX8525653.1"/>
    </source>
</evidence>
<evidence type="ECO:0000256" key="5">
    <source>
        <dbReference type="ARBA" id="ARBA00023136"/>
    </source>
</evidence>
<feature type="transmembrane region" description="Helical" evidence="6">
    <location>
        <begin position="176"/>
        <end position="196"/>
    </location>
</feature>
<reference evidence="8" key="1">
    <citation type="submission" date="2022-10" db="EMBL/GenBank/DDBJ databases">
        <title>Chryseobacterium sp. nov., a novel bacterial species.</title>
        <authorList>
            <person name="Cao Y."/>
        </authorList>
    </citation>
    <scope>NUCLEOTIDE SEQUENCE</scope>
    <source>
        <strain evidence="8">CCTCC AB2015118</strain>
    </source>
</reference>
<keyword evidence="2" id="KW-1003">Cell membrane</keyword>
<keyword evidence="5 6" id="KW-0472">Membrane</keyword>
<dbReference type="Proteomes" id="UP001073122">
    <property type="component" value="Unassembled WGS sequence"/>
</dbReference>
<dbReference type="SUPFAM" id="SSF103481">
    <property type="entry name" value="Multidrug resistance efflux transporter EmrE"/>
    <property type="match status" value="2"/>
</dbReference>
<feature type="transmembrane region" description="Helical" evidence="6">
    <location>
        <begin position="92"/>
        <end position="114"/>
    </location>
</feature>
<feature type="domain" description="EamA" evidence="7">
    <location>
        <begin position="147"/>
        <end position="280"/>
    </location>
</feature>
<evidence type="ECO:0000256" key="4">
    <source>
        <dbReference type="ARBA" id="ARBA00022989"/>
    </source>
</evidence>
<feature type="transmembrane region" description="Helical" evidence="6">
    <location>
        <begin position="208"/>
        <end position="228"/>
    </location>
</feature>
<feature type="transmembrane region" description="Helical" evidence="6">
    <location>
        <begin position="123"/>
        <end position="139"/>
    </location>
</feature>
<feature type="domain" description="EamA" evidence="7">
    <location>
        <begin position="8"/>
        <end position="138"/>
    </location>
</feature>
<dbReference type="Pfam" id="PF00892">
    <property type="entry name" value="EamA"/>
    <property type="match status" value="2"/>
</dbReference>
<accession>A0ABT3XVL0</accession>
<evidence type="ECO:0000256" key="3">
    <source>
        <dbReference type="ARBA" id="ARBA00022692"/>
    </source>
</evidence>
<evidence type="ECO:0000256" key="6">
    <source>
        <dbReference type="SAM" id="Phobius"/>
    </source>
</evidence>
<keyword evidence="4 6" id="KW-1133">Transmembrane helix</keyword>
<keyword evidence="9" id="KW-1185">Reference proteome</keyword>
<comment type="subcellular location">
    <subcellularLocation>
        <location evidence="1">Cell membrane</location>
        <topology evidence="1">Multi-pass membrane protein</topology>
    </subcellularLocation>
</comment>
<evidence type="ECO:0000259" key="7">
    <source>
        <dbReference type="Pfam" id="PF00892"/>
    </source>
</evidence>
<protein>
    <submittedName>
        <fullName evidence="8">DMT family transporter</fullName>
    </submittedName>
</protein>
<evidence type="ECO:0000313" key="9">
    <source>
        <dbReference type="Proteomes" id="UP001073122"/>
    </source>
</evidence>
<dbReference type="RefSeq" id="WP_267266909.1">
    <property type="nucleotide sequence ID" value="NZ_JAOVZW010000021.1"/>
</dbReference>
<gene>
    <name evidence="8" type="ORF">OF897_17195</name>
</gene>
<keyword evidence="3 6" id="KW-0812">Transmembrane</keyword>
<evidence type="ECO:0000256" key="2">
    <source>
        <dbReference type="ARBA" id="ARBA00022475"/>
    </source>
</evidence>
<dbReference type="InterPro" id="IPR037185">
    <property type="entry name" value="EmrE-like"/>
</dbReference>
<dbReference type="InterPro" id="IPR051258">
    <property type="entry name" value="Diverse_Substrate_Transporter"/>
</dbReference>
<feature type="transmembrane region" description="Helical" evidence="6">
    <location>
        <begin position="7"/>
        <end position="26"/>
    </location>
</feature>
<dbReference type="EMBL" id="JAOVZW010000021">
    <property type="protein sequence ID" value="MCX8525653.1"/>
    <property type="molecule type" value="Genomic_DNA"/>
</dbReference>
<sequence length="294" mass="32870">MMEKKNFYLFLLILGTAFWGISFPVTKMSIGNISQSTFLFYRFFFASILIGLIFHKQLKNINLKSIKAGIGLAIPLTFGIHFQTLGIVKHTSASQCAFVAGMCVVIIPILKIVFYKSVIEPKIWFSATLALLGLGIISLTKNFSISIGDVYILIGTVGFSYYLIKVEHFAGKNSIIQTLVPMFTTSAILMFLISLFDSSANWFPENNNFWIGVLFCSLLSTAYMYSVSNIAQKYISAEKVAIIYLFEPVFASIASFFILNENLTWRLLIGGSLILIATLISEIKFSKLRKVKSV</sequence>
<feature type="transmembrane region" description="Helical" evidence="6">
    <location>
        <begin position="145"/>
        <end position="164"/>
    </location>
</feature>
<organism evidence="8 9">
    <name type="scientific">Chryseobacterium formosus</name>
    <dbReference type="NCBI Taxonomy" id="1537363"/>
    <lineage>
        <taxon>Bacteria</taxon>
        <taxon>Pseudomonadati</taxon>
        <taxon>Bacteroidota</taxon>
        <taxon>Flavobacteriia</taxon>
        <taxon>Flavobacteriales</taxon>
        <taxon>Weeksellaceae</taxon>
        <taxon>Chryseobacterium group</taxon>
        <taxon>Chryseobacterium</taxon>
    </lineage>
</organism>
<proteinExistence type="predicted"/>
<feature type="transmembrane region" description="Helical" evidence="6">
    <location>
        <begin position="240"/>
        <end position="259"/>
    </location>
</feature>
<feature type="transmembrane region" description="Helical" evidence="6">
    <location>
        <begin position="38"/>
        <end position="54"/>
    </location>
</feature>
<name>A0ABT3XVL0_9FLAO</name>
<dbReference type="PANTHER" id="PTHR42920:SF5">
    <property type="entry name" value="EAMA DOMAIN-CONTAINING PROTEIN"/>
    <property type="match status" value="1"/>
</dbReference>
<dbReference type="PANTHER" id="PTHR42920">
    <property type="entry name" value="OS03G0707200 PROTEIN-RELATED"/>
    <property type="match status" value="1"/>
</dbReference>